<protein>
    <recommendedName>
        <fullName evidence="6">Lipoprotein</fullName>
    </recommendedName>
</protein>
<sequence>MMKKNWIVFTLVVIISITSFSLGCRNDTKQNDTNPKQTSATVEKSVFKQIGYFKTEQRDRAFCIYTTTKDKKEMIDHARKLQYTPGHQTVVHFFDSEKFTPDNSLQTKFEAGMWLDTPTFTNEYRQHMIGSYQKTITASEIWYDKDTATKENMKGTAIK</sequence>
<keyword evidence="1" id="KW-0732">Signal</keyword>
<accession>A0A7X3BWN2</accession>
<gene>
    <name evidence="2" type="ORF">GMD11_10640</name>
    <name evidence="3" type="ORF">GMD18_10945</name>
</gene>
<dbReference type="AlphaFoldDB" id="A0A7X3BWN2"/>
<dbReference type="PROSITE" id="PS51257">
    <property type="entry name" value="PROKAR_LIPOPROTEIN"/>
    <property type="match status" value="1"/>
</dbReference>
<dbReference type="RefSeq" id="WP_149877306.1">
    <property type="nucleotide sequence ID" value="NZ_WNBG01000013.1"/>
</dbReference>
<dbReference type="Proteomes" id="UP000443070">
    <property type="component" value="Unassembled WGS sequence"/>
</dbReference>
<proteinExistence type="predicted"/>
<evidence type="ECO:0000313" key="2">
    <source>
        <dbReference type="EMBL" id="MTT76711.1"/>
    </source>
</evidence>
<feature type="chain" id="PRO_5038555864" description="Lipoprotein" evidence="1">
    <location>
        <begin position="24"/>
        <end position="159"/>
    </location>
</feature>
<evidence type="ECO:0008006" key="6">
    <source>
        <dbReference type="Google" id="ProtNLM"/>
    </source>
</evidence>
<evidence type="ECO:0000313" key="3">
    <source>
        <dbReference type="EMBL" id="MTU04900.1"/>
    </source>
</evidence>
<evidence type="ECO:0000313" key="4">
    <source>
        <dbReference type="Proteomes" id="UP000443070"/>
    </source>
</evidence>
<evidence type="ECO:0000313" key="5">
    <source>
        <dbReference type="Proteomes" id="UP000484547"/>
    </source>
</evidence>
<feature type="signal peptide" evidence="1">
    <location>
        <begin position="1"/>
        <end position="23"/>
    </location>
</feature>
<organism evidence="2 5">
    <name type="scientific">Phascolarctobacterium faecium</name>
    <dbReference type="NCBI Taxonomy" id="33025"/>
    <lineage>
        <taxon>Bacteria</taxon>
        <taxon>Bacillati</taxon>
        <taxon>Bacillota</taxon>
        <taxon>Negativicutes</taxon>
        <taxon>Acidaminococcales</taxon>
        <taxon>Acidaminococcaceae</taxon>
        <taxon>Phascolarctobacterium</taxon>
    </lineage>
</organism>
<reference evidence="4 5" key="1">
    <citation type="journal article" date="2019" name="Nat. Med.">
        <title>A library of human gut bacterial isolates paired with longitudinal multiomics data enables mechanistic microbiome research.</title>
        <authorList>
            <person name="Poyet M."/>
            <person name="Groussin M."/>
            <person name="Gibbons S.M."/>
            <person name="Avila-Pacheco J."/>
            <person name="Jiang X."/>
            <person name="Kearney S.M."/>
            <person name="Perrotta A.R."/>
            <person name="Berdy B."/>
            <person name="Zhao S."/>
            <person name="Lieberman T.D."/>
            <person name="Swanson P.K."/>
            <person name="Smith M."/>
            <person name="Roesemann S."/>
            <person name="Alexander J.E."/>
            <person name="Rich S.A."/>
            <person name="Livny J."/>
            <person name="Vlamakis H."/>
            <person name="Clish C."/>
            <person name="Bullock K."/>
            <person name="Deik A."/>
            <person name="Scott J."/>
            <person name="Pierce K.A."/>
            <person name="Xavier R.J."/>
            <person name="Alm E.J."/>
        </authorList>
    </citation>
    <scope>NUCLEOTIDE SEQUENCE [LARGE SCALE GENOMIC DNA]</scope>
    <source>
        <strain evidence="2 5">BIOML-A13</strain>
        <strain evidence="3 4">BIOML-A3</strain>
    </source>
</reference>
<dbReference type="EMBL" id="WNBM01000010">
    <property type="protein sequence ID" value="MTT76711.1"/>
    <property type="molecule type" value="Genomic_DNA"/>
</dbReference>
<dbReference type="EMBL" id="WNBW01000013">
    <property type="protein sequence ID" value="MTU04900.1"/>
    <property type="molecule type" value="Genomic_DNA"/>
</dbReference>
<comment type="caution">
    <text evidence="2">The sequence shown here is derived from an EMBL/GenBank/DDBJ whole genome shotgun (WGS) entry which is preliminary data.</text>
</comment>
<evidence type="ECO:0000256" key="1">
    <source>
        <dbReference type="SAM" id="SignalP"/>
    </source>
</evidence>
<name>A0A7X3BWN2_9FIRM</name>
<dbReference type="Proteomes" id="UP000484547">
    <property type="component" value="Unassembled WGS sequence"/>
</dbReference>
<keyword evidence="4" id="KW-1185">Reference proteome</keyword>